<dbReference type="InterPro" id="IPR050452">
    <property type="entry name" value="Metacaspase"/>
</dbReference>
<comment type="caution">
    <text evidence="5">The sequence shown here is derived from an EMBL/GenBank/DDBJ whole genome shotgun (WGS) entry which is preliminary data.</text>
</comment>
<evidence type="ECO:0000313" key="5">
    <source>
        <dbReference type="EMBL" id="KAJ7721379.1"/>
    </source>
</evidence>
<dbReference type="Proteomes" id="UP001215598">
    <property type="component" value="Unassembled WGS sequence"/>
</dbReference>
<reference evidence="5" key="1">
    <citation type="submission" date="2023-03" db="EMBL/GenBank/DDBJ databases">
        <title>Massive genome expansion in bonnet fungi (Mycena s.s.) driven by repeated elements and novel gene families across ecological guilds.</title>
        <authorList>
            <consortium name="Lawrence Berkeley National Laboratory"/>
            <person name="Harder C.B."/>
            <person name="Miyauchi S."/>
            <person name="Viragh M."/>
            <person name="Kuo A."/>
            <person name="Thoen E."/>
            <person name="Andreopoulos B."/>
            <person name="Lu D."/>
            <person name="Skrede I."/>
            <person name="Drula E."/>
            <person name="Henrissat B."/>
            <person name="Morin E."/>
            <person name="Kohler A."/>
            <person name="Barry K."/>
            <person name="LaButti K."/>
            <person name="Morin E."/>
            <person name="Salamov A."/>
            <person name="Lipzen A."/>
            <person name="Mereny Z."/>
            <person name="Hegedus B."/>
            <person name="Baldrian P."/>
            <person name="Stursova M."/>
            <person name="Weitz H."/>
            <person name="Taylor A."/>
            <person name="Grigoriev I.V."/>
            <person name="Nagy L.G."/>
            <person name="Martin F."/>
            <person name="Kauserud H."/>
        </authorList>
    </citation>
    <scope>NUCLEOTIDE SEQUENCE</scope>
    <source>
        <strain evidence="5">CBHHK182m</strain>
    </source>
</reference>
<keyword evidence="3" id="KW-0645">Protease</keyword>
<dbReference type="InterPro" id="IPR029030">
    <property type="entry name" value="Caspase-like_dom_sf"/>
</dbReference>
<comment type="similarity">
    <text evidence="1">Belongs to the peptidase C14B family.</text>
</comment>
<dbReference type="Pfam" id="PF00656">
    <property type="entry name" value="Peptidase_C14"/>
    <property type="match status" value="1"/>
</dbReference>
<dbReference type="EMBL" id="JARKIB010000230">
    <property type="protein sequence ID" value="KAJ7721379.1"/>
    <property type="molecule type" value="Genomic_DNA"/>
</dbReference>
<proteinExistence type="inferred from homology"/>
<evidence type="ECO:0000259" key="4">
    <source>
        <dbReference type="Pfam" id="PF00656"/>
    </source>
</evidence>
<evidence type="ECO:0000256" key="3">
    <source>
        <dbReference type="ARBA" id="ARBA00022807"/>
    </source>
</evidence>
<dbReference type="PANTHER" id="PTHR48104:SF30">
    <property type="entry name" value="METACASPASE-1"/>
    <property type="match status" value="1"/>
</dbReference>
<organism evidence="5 6">
    <name type="scientific">Mycena metata</name>
    <dbReference type="NCBI Taxonomy" id="1033252"/>
    <lineage>
        <taxon>Eukaryota</taxon>
        <taxon>Fungi</taxon>
        <taxon>Dikarya</taxon>
        <taxon>Basidiomycota</taxon>
        <taxon>Agaricomycotina</taxon>
        <taxon>Agaricomycetes</taxon>
        <taxon>Agaricomycetidae</taxon>
        <taxon>Agaricales</taxon>
        <taxon>Marasmiineae</taxon>
        <taxon>Mycenaceae</taxon>
        <taxon>Mycena</taxon>
    </lineage>
</organism>
<dbReference type="GO" id="GO:0004197">
    <property type="term" value="F:cysteine-type endopeptidase activity"/>
    <property type="evidence" value="ECO:0007669"/>
    <property type="project" value="InterPro"/>
</dbReference>
<gene>
    <name evidence="5" type="ORF">B0H16DRAFT_1335364</name>
</gene>
<protein>
    <submittedName>
        <fullName evidence="5">Caspase domain-containing protein</fullName>
    </submittedName>
</protein>
<dbReference type="InterPro" id="IPR011600">
    <property type="entry name" value="Pept_C14_caspase"/>
</dbReference>
<dbReference type="Gene3D" id="3.40.50.1460">
    <property type="match status" value="1"/>
</dbReference>
<keyword evidence="2" id="KW-0053">Apoptosis</keyword>
<dbReference type="PANTHER" id="PTHR48104">
    <property type="entry name" value="METACASPASE-4"/>
    <property type="match status" value="1"/>
</dbReference>
<dbReference type="AlphaFoldDB" id="A0AAD7MKA4"/>
<feature type="domain" description="Peptidase C14 caspase" evidence="4">
    <location>
        <begin position="5"/>
        <end position="268"/>
    </location>
</feature>
<name>A0AAD7MKA4_9AGAR</name>
<dbReference type="GO" id="GO:0005737">
    <property type="term" value="C:cytoplasm"/>
    <property type="evidence" value="ECO:0007669"/>
    <property type="project" value="TreeGrafter"/>
</dbReference>
<keyword evidence="3" id="KW-0788">Thiol protease</keyword>
<keyword evidence="6" id="KW-1185">Reference proteome</keyword>
<dbReference type="GO" id="GO:0006915">
    <property type="term" value="P:apoptotic process"/>
    <property type="evidence" value="ECO:0007669"/>
    <property type="project" value="UniProtKB-KW"/>
</dbReference>
<keyword evidence="3" id="KW-0378">Hydrolase</keyword>
<dbReference type="SUPFAM" id="SSF52129">
    <property type="entry name" value="Caspase-like"/>
    <property type="match status" value="1"/>
</dbReference>
<evidence type="ECO:0000256" key="2">
    <source>
        <dbReference type="ARBA" id="ARBA00022703"/>
    </source>
</evidence>
<sequence>MSDRTFALIVAIDKYQSDEIHDLHQCLNDATLFQTFLLERFSKPQLHIRSIYNEAATRRAILSEFRSHLIDNTDVNTGDALIFYFAGHGCRVKAPVGWSTRDGEIETICPYDELTLVDGTQCDMVPGIPDLTIASLLHELTRKRGENVTVIFDSCHSGGGTRRPKDGTLMRCRASRASDRKVPFPDIDRDIWTHEAAFMELTGNRESGFRGNNPHALLAACRDDEFAADGYFTNQLVECLRHKLTAESTYADLATALSIKSDQHPQCEGSGDRIIFDTRIASRDHKTFTLTKLEDGKYSVKAWGIHGLRRGTRFKVVDSGALLFVEHIGKILSILLPQIASIPIPDAAVAVALLDEGNAVLKVFLYPPLCIPSEQVKDSSFIIVTVPGDAHLILTRVTGAEGKHRLRVESTDVLLRSTMCHVTHFAWSDVCSSLPRFLDRISHFRYHLGRHKDSDDLETDLELSEQTMDAILDHVAIDMFRLGPVTSRGFREPQMPGKNLIYDRAANLMSDDAFKYGIRLKNTTAANLFFYFFYFDPADYSIQSWYLPPHHQKAPGPAPETVTVGYGAGGGYPIQFLLEEGKNRDTGFLKVFVSTKYVDMRYMEQGSAAEAPQKLTGAKILETGIWGAWLGAVTVMAPGSFLPHVSALPFFFRSSEEKRTPLSQNRRLQI</sequence>
<dbReference type="GO" id="GO:0006508">
    <property type="term" value="P:proteolysis"/>
    <property type="evidence" value="ECO:0007669"/>
    <property type="project" value="InterPro"/>
</dbReference>
<accession>A0AAD7MKA4</accession>
<evidence type="ECO:0000256" key="1">
    <source>
        <dbReference type="ARBA" id="ARBA00009005"/>
    </source>
</evidence>
<evidence type="ECO:0000313" key="6">
    <source>
        <dbReference type="Proteomes" id="UP001215598"/>
    </source>
</evidence>